<proteinExistence type="predicted"/>
<evidence type="ECO:0000313" key="2">
    <source>
        <dbReference type="Proteomes" id="UP001500604"/>
    </source>
</evidence>
<reference evidence="2" key="1">
    <citation type="journal article" date="2019" name="Int. J. Syst. Evol. Microbiol.">
        <title>The Global Catalogue of Microorganisms (GCM) 10K type strain sequencing project: providing services to taxonomists for standard genome sequencing and annotation.</title>
        <authorList>
            <consortium name="The Broad Institute Genomics Platform"/>
            <consortium name="The Broad Institute Genome Sequencing Center for Infectious Disease"/>
            <person name="Wu L."/>
            <person name="Ma J."/>
        </authorList>
    </citation>
    <scope>NUCLEOTIDE SEQUENCE [LARGE SCALE GENOMIC DNA]</scope>
    <source>
        <strain evidence="2">JCM 17805</strain>
    </source>
</reference>
<protein>
    <submittedName>
        <fullName evidence="1">Uncharacterized protein</fullName>
    </submittedName>
</protein>
<name>A0ABP8V2W0_9GAMM</name>
<comment type="caution">
    <text evidence="1">The sequence shown here is derived from an EMBL/GenBank/DDBJ whole genome shotgun (WGS) entry which is preliminary data.</text>
</comment>
<keyword evidence="2" id="KW-1185">Reference proteome</keyword>
<dbReference type="Pfam" id="PF12710">
    <property type="entry name" value="HAD"/>
    <property type="match status" value="1"/>
</dbReference>
<accession>A0ABP8V2W0</accession>
<dbReference type="Gene3D" id="1.20.1440.100">
    <property type="entry name" value="SG protein - dephosphorylation function"/>
    <property type="match status" value="1"/>
</dbReference>
<dbReference type="RefSeq" id="WP_345196760.1">
    <property type="nucleotide sequence ID" value="NZ_BAABFL010000405.1"/>
</dbReference>
<gene>
    <name evidence="1" type="ORF">GCM10023116_28460</name>
</gene>
<dbReference type="Proteomes" id="UP001500604">
    <property type="component" value="Unassembled WGS sequence"/>
</dbReference>
<sequence>MAIFDLEHALINRGSTSLWAEFCVDTGLINDPDFLHQSDQLYADYEAGTLDIHAYMAHNLKPIIGFTDERLTPLISTFIESVIEPLIYREGEALLQKHKAQGDT</sequence>
<dbReference type="EMBL" id="BAABFL010000405">
    <property type="protein sequence ID" value="GAA4650563.1"/>
    <property type="molecule type" value="Genomic_DNA"/>
</dbReference>
<evidence type="ECO:0000313" key="1">
    <source>
        <dbReference type="EMBL" id="GAA4650563.1"/>
    </source>
</evidence>
<organism evidence="1 2">
    <name type="scientific">Kistimonas scapharcae</name>
    <dbReference type="NCBI Taxonomy" id="1036133"/>
    <lineage>
        <taxon>Bacteria</taxon>
        <taxon>Pseudomonadati</taxon>
        <taxon>Pseudomonadota</taxon>
        <taxon>Gammaproteobacteria</taxon>
        <taxon>Oceanospirillales</taxon>
        <taxon>Endozoicomonadaceae</taxon>
        <taxon>Kistimonas</taxon>
    </lineage>
</organism>